<reference evidence="1" key="1">
    <citation type="submission" date="2022-10" db="EMBL/GenBank/DDBJ databases">
        <title>Rhodococcus sp.75.</title>
        <authorList>
            <person name="Sun M."/>
        </authorList>
    </citation>
    <scope>NUCLEOTIDE SEQUENCE</scope>
    <source>
        <strain evidence="1">75</strain>
    </source>
</reference>
<dbReference type="Proteomes" id="UP001164965">
    <property type="component" value="Chromosome"/>
</dbReference>
<gene>
    <name evidence="1" type="ORF">RHODO2019_12255</name>
</gene>
<keyword evidence="2" id="KW-1185">Reference proteome</keyword>
<protein>
    <submittedName>
        <fullName evidence="1">Uncharacterized protein</fullName>
    </submittedName>
</protein>
<organism evidence="1 2">
    <name type="scientific">Rhodococcus antarcticus</name>
    <dbReference type="NCBI Taxonomy" id="2987751"/>
    <lineage>
        <taxon>Bacteria</taxon>
        <taxon>Bacillati</taxon>
        <taxon>Actinomycetota</taxon>
        <taxon>Actinomycetes</taxon>
        <taxon>Mycobacteriales</taxon>
        <taxon>Nocardiaceae</taxon>
        <taxon>Rhodococcus</taxon>
    </lineage>
</organism>
<evidence type="ECO:0000313" key="2">
    <source>
        <dbReference type="Proteomes" id="UP001164965"/>
    </source>
</evidence>
<evidence type="ECO:0000313" key="1">
    <source>
        <dbReference type="EMBL" id="UZJ23952.1"/>
    </source>
</evidence>
<proteinExistence type="predicted"/>
<name>A0ABY6NX37_9NOCA</name>
<accession>A0ABY6NX37</accession>
<sequence>MTAPGSLRSQLDAALRKSAAVWVQPEHHPSRLVWALWPSRGPLAGSLLVATGGTEQEVPGLVDGATVTVVVARPGTRSRLATVTTTAVATTPDEATRTALAAARRNGAPGWTAVLALALVDG</sequence>
<dbReference type="EMBL" id="CP110615">
    <property type="protein sequence ID" value="UZJ23952.1"/>
    <property type="molecule type" value="Genomic_DNA"/>
</dbReference>
<dbReference type="RefSeq" id="WP_265382060.1">
    <property type="nucleotide sequence ID" value="NZ_CP110615.1"/>
</dbReference>